<name>A0AAN6W580_9PEZI</name>
<organism evidence="2 3">
    <name type="scientific">Triangularia setosa</name>
    <dbReference type="NCBI Taxonomy" id="2587417"/>
    <lineage>
        <taxon>Eukaryota</taxon>
        <taxon>Fungi</taxon>
        <taxon>Dikarya</taxon>
        <taxon>Ascomycota</taxon>
        <taxon>Pezizomycotina</taxon>
        <taxon>Sordariomycetes</taxon>
        <taxon>Sordariomycetidae</taxon>
        <taxon>Sordariales</taxon>
        <taxon>Podosporaceae</taxon>
        <taxon>Triangularia</taxon>
    </lineage>
</organism>
<proteinExistence type="predicted"/>
<dbReference type="AlphaFoldDB" id="A0AAN6W580"/>
<keyword evidence="3" id="KW-1185">Reference proteome</keyword>
<dbReference type="EMBL" id="MU866315">
    <property type="protein sequence ID" value="KAK4173867.1"/>
    <property type="molecule type" value="Genomic_DNA"/>
</dbReference>
<comment type="caution">
    <text evidence="2">The sequence shown here is derived from an EMBL/GenBank/DDBJ whole genome shotgun (WGS) entry which is preliminary data.</text>
</comment>
<evidence type="ECO:0000313" key="3">
    <source>
        <dbReference type="Proteomes" id="UP001302321"/>
    </source>
</evidence>
<sequence>MKPAPALDAPGPNSLLPNRFAVRGAGARGLKITGSNYKQPIHYLSKHSSPRDPLRLSLHETAHRKDNSPALVSVHKQQHRKSGWTTTTQIGNVKFTSSPGRGVENYQIILHRKGGNNECIDMPQTSHDVYQFRMRTNGREEVFEWIKGNAWTQELRAICKRESPAVKTGMQREKAGRVAMGGGFILVRVTGMGVQPRGKKGEDTPLGYDKQGREIVASWAYARGWGWGGPVFFFQWWGSGATGELGGDFTRVAAATGATLYHEEALKQAEKNRQQQSSLHGNNMHRR</sequence>
<evidence type="ECO:0000256" key="1">
    <source>
        <dbReference type="SAM" id="MobiDB-lite"/>
    </source>
</evidence>
<gene>
    <name evidence="2" type="ORF">QBC36DRAFT_219745</name>
</gene>
<accession>A0AAN6W580</accession>
<dbReference type="Proteomes" id="UP001302321">
    <property type="component" value="Unassembled WGS sequence"/>
</dbReference>
<protein>
    <submittedName>
        <fullName evidence="2">Uncharacterized protein</fullName>
    </submittedName>
</protein>
<reference evidence="2" key="2">
    <citation type="submission" date="2023-05" db="EMBL/GenBank/DDBJ databases">
        <authorList>
            <consortium name="Lawrence Berkeley National Laboratory"/>
            <person name="Steindorff A."/>
            <person name="Hensen N."/>
            <person name="Bonometti L."/>
            <person name="Westerberg I."/>
            <person name="Brannstrom I.O."/>
            <person name="Guillou S."/>
            <person name="Cros-Aarteil S."/>
            <person name="Calhoun S."/>
            <person name="Haridas S."/>
            <person name="Kuo A."/>
            <person name="Mondo S."/>
            <person name="Pangilinan J."/>
            <person name="Riley R."/>
            <person name="Labutti K."/>
            <person name="Andreopoulos B."/>
            <person name="Lipzen A."/>
            <person name="Chen C."/>
            <person name="Yanf M."/>
            <person name="Daum C."/>
            <person name="Ng V."/>
            <person name="Clum A."/>
            <person name="Ohm R."/>
            <person name="Martin F."/>
            <person name="Silar P."/>
            <person name="Natvig D."/>
            <person name="Lalanne C."/>
            <person name="Gautier V."/>
            <person name="Ament-Velasquez S.L."/>
            <person name="Kruys A."/>
            <person name="Hutchinson M.I."/>
            <person name="Powell A.J."/>
            <person name="Barry K."/>
            <person name="Miller A.N."/>
            <person name="Grigoriev I.V."/>
            <person name="Debuchy R."/>
            <person name="Gladieux P."/>
            <person name="Thoren M.H."/>
            <person name="Johannesson H."/>
        </authorList>
    </citation>
    <scope>NUCLEOTIDE SEQUENCE</scope>
    <source>
        <strain evidence="2">CBS 892.96</strain>
    </source>
</reference>
<feature type="region of interest" description="Disordered" evidence="1">
    <location>
        <begin position="267"/>
        <end position="287"/>
    </location>
</feature>
<reference evidence="2" key="1">
    <citation type="journal article" date="2023" name="Mol. Phylogenet. Evol.">
        <title>Genome-scale phylogeny and comparative genomics of the fungal order Sordariales.</title>
        <authorList>
            <person name="Hensen N."/>
            <person name="Bonometti L."/>
            <person name="Westerberg I."/>
            <person name="Brannstrom I.O."/>
            <person name="Guillou S."/>
            <person name="Cros-Aarteil S."/>
            <person name="Calhoun S."/>
            <person name="Haridas S."/>
            <person name="Kuo A."/>
            <person name="Mondo S."/>
            <person name="Pangilinan J."/>
            <person name="Riley R."/>
            <person name="LaButti K."/>
            <person name="Andreopoulos B."/>
            <person name="Lipzen A."/>
            <person name="Chen C."/>
            <person name="Yan M."/>
            <person name="Daum C."/>
            <person name="Ng V."/>
            <person name="Clum A."/>
            <person name="Steindorff A."/>
            <person name="Ohm R.A."/>
            <person name="Martin F."/>
            <person name="Silar P."/>
            <person name="Natvig D.O."/>
            <person name="Lalanne C."/>
            <person name="Gautier V."/>
            <person name="Ament-Velasquez S.L."/>
            <person name="Kruys A."/>
            <person name="Hutchinson M.I."/>
            <person name="Powell A.J."/>
            <person name="Barry K."/>
            <person name="Miller A.N."/>
            <person name="Grigoriev I.V."/>
            <person name="Debuchy R."/>
            <person name="Gladieux P."/>
            <person name="Hiltunen Thoren M."/>
            <person name="Johannesson H."/>
        </authorList>
    </citation>
    <scope>NUCLEOTIDE SEQUENCE</scope>
    <source>
        <strain evidence="2">CBS 892.96</strain>
    </source>
</reference>
<evidence type="ECO:0000313" key="2">
    <source>
        <dbReference type="EMBL" id="KAK4173867.1"/>
    </source>
</evidence>